<evidence type="ECO:0000313" key="2">
    <source>
        <dbReference type="EMBL" id="NLS08718.1"/>
    </source>
</evidence>
<dbReference type="Proteomes" id="UP000523139">
    <property type="component" value="Unassembled WGS sequence"/>
</dbReference>
<accession>A0A7X8THA6</accession>
<organism evidence="2 3">
    <name type="scientific">Nesterenkonia sedimenti</name>
    <dbReference type="NCBI Taxonomy" id="1463632"/>
    <lineage>
        <taxon>Bacteria</taxon>
        <taxon>Bacillati</taxon>
        <taxon>Actinomycetota</taxon>
        <taxon>Actinomycetes</taxon>
        <taxon>Micrococcales</taxon>
        <taxon>Micrococcaceae</taxon>
        <taxon>Nesterenkonia</taxon>
    </lineage>
</organism>
<name>A0A7X8THA6_9MICC</name>
<comment type="caution">
    <text evidence="2">The sequence shown here is derived from an EMBL/GenBank/DDBJ whole genome shotgun (WGS) entry which is preliminary data.</text>
</comment>
<keyword evidence="3" id="KW-1185">Reference proteome</keyword>
<dbReference type="Pfam" id="PF13830">
    <property type="entry name" value="DUF4192"/>
    <property type="match status" value="1"/>
</dbReference>
<feature type="compositionally biased region" description="Polar residues" evidence="1">
    <location>
        <begin position="1"/>
        <end position="19"/>
    </location>
</feature>
<feature type="region of interest" description="Disordered" evidence="1">
    <location>
        <begin position="1"/>
        <end position="20"/>
    </location>
</feature>
<gene>
    <name evidence="2" type="ORF">HGQ17_01600</name>
</gene>
<proteinExistence type="predicted"/>
<protein>
    <submittedName>
        <fullName evidence="2">DUF4192 family protein</fullName>
    </submittedName>
</protein>
<evidence type="ECO:0000313" key="3">
    <source>
        <dbReference type="Proteomes" id="UP000523139"/>
    </source>
</evidence>
<evidence type="ECO:0000256" key="1">
    <source>
        <dbReference type="SAM" id="MobiDB-lite"/>
    </source>
</evidence>
<reference evidence="2 3" key="1">
    <citation type="submission" date="2020-04" db="EMBL/GenBank/DDBJ databases">
        <title>Nesterenkonia sp. nov., isolated from marine sediment.</title>
        <authorList>
            <person name="Zhang G."/>
        </authorList>
    </citation>
    <scope>NUCLEOTIDE SEQUENCE [LARGE SCALE GENOMIC DNA]</scope>
    <source>
        <strain evidence="2 3">MY13</strain>
    </source>
</reference>
<dbReference type="InterPro" id="IPR025447">
    <property type="entry name" value="DUF4192"/>
</dbReference>
<dbReference type="RefSeq" id="WP_168886207.1">
    <property type="nucleotide sequence ID" value="NZ_JABAHY010000001.1"/>
</dbReference>
<sequence>MTTSPETTPDTARTLNSDAPLNLDNPGDVLAVVQHVFGRLPDNSLVIIGLRDGSTGGHLRVDLDPAYSQPVEMARKCTEWIAGYQAEPSPEAAIALIFADQNTEEHLPAIGSLVEELAEGINVATDLGLLGMWWVQAGGIRVFGESEAAAQGTEELIEETLRRVPQLRPVRAMSPQELTAAFCAPSPLIDEQLVSQMRSYRPWQAPSPQEAMEYWLNLWMEVIEHCQESASAEFLHQHREATAGLLASLEDLNTLSALLVAAAQDPVTGDLPHWAGIEALDAVIYELYPYTQAVARENLLGLKAWVEWTKGNGSASGAFCEAAAAICTDICAEEEEDEEPQSIAAIVEHLQSALGVCPWAKVKRLSYGWWKSQKIH</sequence>
<dbReference type="EMBL" id="JABAHY010000001">
    <property type="protein sequence ID" value="NLS08718.1"/>
    <property type="molecule type" value="Genomic_DNA"/>
</dbReference>
<dbReference type="AlphaFoldDB" id="A0A7X8THA6"/>